<dbReference type="GO" id="GO:0005886">
    <property type="term" value="C:plasma membrane"/>
    <property type="evidence" value="ECO:0007669"/>
    <property type="project" value="TreeGrafter"/>
</dbReference>
<reference evidence="12" key="3">
    <citation type="submission" date="2025-08" db="UniProtKB">
        <authorList>
            <consortium name="Ensembl"/>
        </authorList>
    </citation>
    <scope>IDENTIFICATION</scope>
</reference>
<evidence type="ECO:0000256" key="5">
    <source>
        <dbReference type="ARBA" id="ARBA00023136"/>
    </source>
</evidence>
<dbReference type="Proteomes" id="UP000265140">
    <property type="component" value="Chromosome 7"/>
</dbReference>
<comment type="caution">
    <text evidence="9">Lacks conserved residue(s) required for the propagation of feature annotation.</text>
</comment>
<dbReference type="KEGG" id="els:105025043"/>
<evidence type="ECO:0000256" key="7">
    <source>
        <dbReference type="ARBA" id="ARBA00023170"/>
    </source>
</evidence>
<evidence type="ECO:0000313" key="13">
    <source>
        <dbReference type="Proteomes" id="UP000265140"/>
    </source>
</evidence>
<protein>
    <recommendedName>
        <fullName evidence="11">TNFR-Cys domain-containing protein</fullName>
    </recommendedName>
</protein>
<organism evidence="12 13">
    <name type="scientific">Esox lucius</name>
    <name type="common">Northern pike</name>
    <dbReference type="NCBI Taxonomy" id="8010"/>
    <lineage>
        <taxon>Eukaryota</taxon>
        <taxon>Metazoa</taxon>
        <taxon>Chordata</taxon>
        <taxon>Craniata</taxon>
        <taxon>Vertebrata</taxon>
        <taxon>Euteleostomi</taxon>
        <taxon>Actinopterygii</taxon>
        <taxon>Neopterygii</taxon>
        <taxon>Teleostei</taxon>
        <taxon>Protacanthopterygii</taxon>
        <taxon>Esociformes</taxon>
        <taxon>Esocidae</taxon>
        <taxon>Esox</taxon>
    </lineage>
</organism>
<evidence type="ECO:0000259" key="11">
    <source>
        <dbReference type="PROSITE" id="PS50050"/>
    </source>
</evidence>
<proteinExistence type="predicted"/>
<evidence type="ECO:0000256" key="3">
    <source>
        <dbReference type="ARBA" id="ARBA00022737"/>
    </source>
</evidence>
<dbReference type="PANTHER" id="PTHR12120:SF1">
    <property type="entry name" value="TUMOR NECROSIS FACTOR RECEPTOR SUPERFAMILY MEMBER 19"/>
    <property type="match status" value="1"/>
</dbReference>
<reference evidence="13" key="1">
    <citation type="journal article" date="2014" name="PLoS ONE">
        <title>The genome and linkage map of the northern pike (Esox lucius): conserved synteny revealed between the salmonid sister group and the Neoteleostei.</title>
        <authorList>
            <person name="Rondeau E.B."/>
            <person name="Minkley D.R."/>
            <person name="Leong J.S."/>
            <person name="Messmer A.M."/>
            <person name="Jantzen J.R."/>
            <person name="von Schalburg K.R."/>
            <person name="Lemon C."/>
            <person name="Bird N.H."/>
            <person name="Koop B.F."/>
        </authorList>
    </citation>
    <scope>NUCLEOTIDE SEQUENCE</scope>
</reference>
<dbReference type="PROSITE" id="PS50050">
    <property type="entry name" value="TNFR_NGFR_2"/>
    <property type="match status" value="1"/>
</dbReference>
<evidence type="ECO:0000256" key="1">
    <source>
        <dbReference type="ARBA" id="ARBA00004167"/>
    </source>
</evidence>
<dbReference type="InterPro" id="IPR047526">
    <property type="entry name" value="TNR19/27/EDAR"/>
</dbReference>
<reference evidence="12" key="2">
    <citation type="submission" date="2020-02" db="EMBL/GenBank/DDBJ databases">
        <title>Esox lucius (northern pike) genome, fEsoLuc1, primary haplotype.</title>
        <authorList>
            <person name="Myers G."/>
            <person name="Karagic N."/>
            <person name="Meyer A."/>
            <person name="Pippel M."/>
            <person name="Reichard M."/>
            <person name="Winkler S."/>
            <person name="Tracey A."/>
            <person name="Sims Y."/>
            <person name="Howe K."/>
            <person name="Rhie A."/>
            <person name="Formenti G."/>
            <person name="Durbin R."/>
            <person name="Fedrigo O."/>
            <person name="Jarvis E.D."/>
        </authorList>
    </citation>
    <scope>NUCLEOTIDE SEQUENCE [LARGE SCALE GENOMIC DNA]</scope>
</reference>
<feature type="transmembrane region" description="Helical" evidence="10">
    <location>
        <begin position="137"/>
        <end position="161"/>
    </location>
</feature>
<dbReference type="Ensembl" id="ENSELUT00000002370.3">
    <property type="protein sequence ID" value="ENSELUP00000010308.1"/>
    <property type="gene ID" value="ENSELUG00000010796.3"/>
</dbReference>
<dbReference type="InterPro" id="IPR001368">
    <property type="entry name" value="TNFR/NGFR_Cys_rich_reg"/>
</dbReference>
<dbReference type="SMART" id="SM00208">
    <property type="entry name" value="TNFR"/>
    <property type="match status" value="2"/>
</dbReference>
<keyword evidence="4 10" id="KW-1133">Transmembrane helix</keyword>
<keyword evidence="5 10" id="KW-0472">Membrane</keyword>
<feature type="domain" description="TNFR-Cys" evidence="11">
    <location>
        <begin position="42"/>
        <end position="82"/>
    </location>
</feature>
<name>A0A3P8Y0U1_ESOLU</name>
<dbReference type="PANTHER" id="PTHR12120">
    <property type="entry name" value="TNFR-CYS DOMAIN-CONTAINING PROTEIN"/>
    <property type="match status" value="1"/>
</dbReference>
<comment type="subcellular location">
    <subcellularLocation>
        <location evidence="1">Membrane</location>
        <topology evidence="1">Single-pass membrane protein</topology>
    </subcellularLocation>
</comment>
<evidence type="ECO:0000256" key="4">
    <source>
        <dbReference type="ARBA" id="ARBA00022989"/>
    </source>
</evidence>
<dbReference type="Gene3D" id="2.10.50.10">
    <property type="entry name" value="Tumor Necrosis Factor Receptor, subunit A, domain 2"/>
    <property type="match status" value="1"/>
</dbReference>
<dbReference type="GO" id="GO:0043123">
    <property type="term" value="P:positive regulation of canonical NF-kappaB signal transduction"/>
    <property type="evidence" value="ECO:0007669"/>
    <property type="project" value="InterPro"/>
</dbReference>
<dbReference type="Bgee" id="ENSELUG00000010796">
    <property type="expression patterns" value="Expressed in testis and 4 other cell types or tissues"/>
</dbReference>
<dbReference type="GeneID" id="105025043"/>
<evidence type="ECO:0000256" key="10">
    <source>
        <dbReference type="SAM" id="Phobius"/>
    </source>
</evidence>
<sequence>MDCSENQYYLNGVCHPCLKCGPGKELSEDCGYGSGWSAYCIPCSVKTYKESRNSHNCKFCQSCKHINRHQKSPCTSKKNAVCGECLPGFYSKTRMDGLQDLECIPCGFFSTSEHECSRSRAIDVENVSSPEAPAQNVAVTTISVALVTMAIILFTALFIYFRHSLLKKVFKGCLALQTKSQSDMECAASPLKGVTLNLEKQGQDSGTCDNSSTADKLARLKSNVEVAVPPGSILHYPDFKTQGHSYLPETQPLVCNSACSNCSSGFVSWISTELPSMSSNMPFIVETLVGPVDSVSSSAGYCASEVLESLHVPVECTELDLQITASSAQDFHNITDTRLFVISKTPDFLLYPRQVSTSLEMGQ</sequence>
<dbReference type="OrthoDB" id="10017617at2759"/>
<dbReference type="CTD" id="60401"/>
<dbReference type="GO" id="GO:0046330">
    <property type="term" value="P:positive regulation of JNK cascade"/>
    <property type="evidence" value="ECO:0007669"/>
    <property type="project" value="InterPro"/>
</dbReference>
<dbReference type="SUPFAM" id="SSF57586">
    <property type="entry name" value="TNF receptor-like"/>
    <property type="match status" value="1"/>
</dbReference>
<keyword evidence="13" id="KW-1185">Reference proteome</keyword>
<keyword evidence="6" id="KW-1015">Disulfide bond</keyword>
<dbReference type="PROSITE" id="PS00652">
    <property type="entry name" value="TNFR_NGFR_1"/>
    <property type="match status" value="2"/>
</dbReference>
<dbReference type="GO" id="GO:0038023">
    <property type="term" value="F:signaling receptor activity"/>
    <property type="evidence" value="ECO:0007669"/>
    <property type="project" value="InterPro"/>
</dbReference>
<reference evidence="12" key="4">
    <citation type="submission" date="2025-09" db="UniProtKB">
        <authorList>
            <consortium name="Ensembl"/>
        </authorList>
    </citation>
    <scope>IDENTIFICATION</scope>
</reference>
<dbReference type="STRING" id="8010.ENSELUP00000010308"/>
<evidence type="ECO:0000313" key="12">
    <source>
        <dbReference type="Ensembl" id="ENSELUP00000010308.1"/>
    </source>
</evidence>
<gene>
    <name evidence="12" type="primary">EDA2R</name>
</gene>
<keyword evidence="7" id="KW-0675">Receptor</keyword>
<evidence type="ECO:0000256" key="6">
    <source>
        <dbReference type="ARBA" id="ARBA00023157"/>
    </source>
</evidence>
<dbReference type="RefSeq" id="XP_010893744.2">
    <property type="nucleotide sequence ID" value="XM_010895442.5"/>
</dbReference>
<keyword evidence="3" id="KW-0677">Repeat</keyword>
<dbReference type="AlphaFoldDB" id="A0A3P8Y0U1"/>
<dbReference type="GeneTree" id="ENSGT00940000153259"/>
<accession>A0A3P8Y0U1</accession>
<dbReference type="InParanoid" id="A0A3P8Y0U1"/>
<evidence type="ECO:0000256" key="2">
    <source>
        <dbReference type="ARBA" id="ARBA00022692"/>
    </source>
</evidence>
<feature type="repeat" description="TNFR-Cys" evidence="9">
    <location>
        <begin position="42"/>
        <end position="82"/>
    </location>
</feature>
<dbReference type="Pfam" id="PF00020">
    <property type="entry name" value="TNFR_c6"/>
    <property type="match status" value="1"/>
</dbReference>
<keyword evidence="2 10" id="KW-0812">Transmembrane</keyword>
<keyword evidence="8" id="KW-0325">Glycoprotein</keyword>
<evidence type="ECO:0000256" key="8">
    <source>
        <dbReference type="ARBA" id="ARBA00023180"/>
    </source>
</evidence>
<evidence type="ECO:0000256" key="9">
    <source>
        <dbReference type="PROSITE-ProRule" id="PRU00206"/>
    </source>
</evidence>
<dbReference type="OMA" id="ECIPCTD"/>